<dbReference type="PANTHER" id="PTHR43798:SF33">
    <property type="entry name" value="HYDROLASE, PUTATIVE (AFU_ORTHOLOGUE AFUA_2G14860)-RELATED"/>
    <property type="match status" value="1"/>
</dbReference>
<evidence type="ECO:0000313" key="3">
    <source>
        <dbReference type="Proteomes" id="UP000069654"/>
    </source>
</evidence>
<dbReference type="PRINTS" id="PR00412">
    <property type="entry name" value="EPOXHYDRLASE"/>
</dbReference>
<dbReference type="InterPro" id="IPR029058">
    <property type="entry name" value="AB_hydrolase_fold"/>
</dbReference>
<dbReference type="OMA" id="NTWAWPL"/>
<reference evidence="2 3" key="1">
    <citation type="journal article" date="2016" name="Genome Announc.">
        <title>Draft Genome Sequences of Five Rapidly Growing Mycobacterium Species, M. thermoresistibile, M. fortuitum subsp. acetamidolyticum, M. canariasense, M. brisbanense, and M. novocastrense.</title>
        <authorList>
            <person name="Katahira K."/>
            <person name="Ogura Y."/>
            <person name="Gotoh Y."/>
            <person name="Hayashi T."/>
        </authorList>
    </citation>
    <scope>NUCLEOTIDE SEQUENCE [LARGE SCALE GENOMIC DNA]</scope>
    <source>
        <strain evidence="2 3">JCM6362</strain>
    </source>
</reference>
<name>A0A124E8N6_MYCTH</name>
<organism evidence="2 3">
    <name type="scientific">Mycolicibacterium thermoresistibile</name>
    <name type="common">Mycobacterium thermoresistibile</name>
    <dbReference type="NCBI Taxonomy" id="1797"/>
    <lineage>
        <taxon>Bacteria</taxon>
        <taxon>Bacillati</taxon>
        <taxon>Actinomycetota</taxon>
        <taxon>Actinomycetes</taxon>
        <taxon>Mycobacteriales</taxon>
        <taxon>Mycobacteriaceae</taxon>
        <taxon>Mycolicibacterium</taxon>
    </lineage>
</organism>
<dbReference type="InterPro" id="IPR050266">
    <property type="entry name" value="AB_hydrolase_sf"/>
</dbReference>
<comment type="caution">
    <text evidence="2">The sequence shown here is derived from an EMBL/GenBank/DDBJ whole genome shotgun (WGS) entry which is preliminary data.</text>
</comment>
<evidence type="ECO:0000259" key="1">
    <source>
        <dbReference type="Pfam" id="PF00561"/>
    </source>
</evidence>
<dbReference type="NCBIfam" id="NF002938">
    <property type="entry name" value="PRK03592.1"/>
    <property type="match status" value="1"/>
</dbReference>
<dbReference type="GO" id="GO:0016020">
    <property type="term" value="C:membrane"/>
    <property type="evidence" value="ECO:0007669"/>
    <property type="project" value="TreeGrafter"/>
</dbReference>
<sequence length="275" mass="31115">MAYIDEGEGDAIVFQHGNPTSSYLWRNVLPHLEGLGRLVACDLIGMGGSEKLSPSGPDRYHYGEHRDYLFALWEELELGDRVVLVLHDWGSVLGFDWANHHRDRVQGIAHMESIVTPLTWADWEDPARSVFQGLRTPEGERMVLEENIFVEAMLPRGVHRTLSDEEMAHYREPFRDRGEGRRPTLTWPRNVPIDGEPADVAAIVADYAVWLAEGDVPKLFVNAEPGAIVRGRVRDFVRSWPNQTEITVAGRHYIQEDSPDEIGAAIADFVRKLRG</sequence>
<dbReference type="Proteomes" id="UP000069654">
    <property type="component" value="Unassembled WGS sequence"/>
</dbReference>
<accession>A0A124E8N6</accession>
<dbReference type="SUPFAM" id="SSF53474">
    <property type="entry name" value="alpha/beta-Hydrolases"/>
    <property type="match status" value="1"/>
</dbReference>
<dbReference type="PANTHER" id="PTHR43798">
    <property type="entry name" value="MONOACYLGLYCEROL LIPASE"/>
    <property type="match status" value="1"/>
</dbReference>
<reference evidence="3" key="2">
    <citation type="submission" date="2016-02" db="EMBL/GenBank/DDBJ databases">
        <title>Draft genome sequence of five rapidly growing Mycobacterium species.</title>
        <authorList>
            <person name="Katahira K."/>
            <person name="Gotou Y."/>
            <person name="Iida K."/>
            <person name="Ogura Y."/>
            <person name="Hayashi T."/>
        </authorList>
    </citation>
    <scope>NUCLEOTIDE SEQUENCE [LARGE SCALE GENOMIC DNA]</scope>
    <source>
        <strain evidence="3">JCM6362</strain>
    </source>
</reference>
<proteinExistence type="predicted"/>
<dbReference type="InterPro" id="IPR000073">
    <property type="entry name" value="AB_hydrolase_1"/>
</dbReference>
<dbReference type="STRING" id="1797.RMCT_3195"/>
<feature type="domain" description="AB hydrolase-1" evidence="1">
    <location>
        <begin position="11"/>
        <end position="259"/>
    </location>
</feature>
<dbReference type="AlphaFoldDB" id="A0A124E8N6"/>
<dbReference type="EMBL" id="BCTB01000036">
    <property type="protein sequence ID" value="GAT16226.1"/>
    <property type="molecule type" value="Genomic_DNA"/>
</dbReference>
<dbReference type="GO" id="GO:0003824">
    <property type="term" value="F:catalytic activity"/>
    <property type="evidence" value="ECO:0007669"/>
    <property type="project" value="InterPro"/>
</dbReference>
<dbReference type="Gene3D" id="3.40.50.1820">
    <property type="entry name" value="alpha/beta hydrolase"/>
    <property type="match status" value="1"/>
</dbReference>
<dbReference type="Pfam" id="PF00561">
    <property type="entry name" value="Abhydrolase_1"/>
    <property type="match status" value="1"/>
</dbReference>
<protein>
    <submittedName>
        <fullName evidence="2">Haloalkane dehalogenase</fullName>
    </submittedName>
</protein>
<evidence type="ECO:0000313" key="2">
    <source>
        <dbReference type="EMBL" id="GAT16226.1"/>
    </source>
</evidence>
<dbReference type="InterPro" id="IPR000639">
    <property type="entry name" value="Epox_hydrolase-like"/>
</dbReference>
<gene>
    <name evidence="2" type="ORF">RMCT_3195</name>
</gene>